<proteinExistence type="inferred from homology"/>
<dbReference type="HAMAP" id="MF_00213">
    <property type="entry name" value="HypA_HybF"/>
    <property type="match status" value="1"/>
</dbReference>
<name>A0A975RAJ3_9GAMM</name>
<feature type="binding site" evidence="4">
    <location>
        <position position="2"/>
    </location>
    <ligand>
        <name>Ni(2+)</name>
        <dbReference type="ChEBI" id="CHEBI:49786"/>
    </ligand>
</feature>
<dbReference type="GO" id="GO:0016151">
    <property type="term" value="F:nickel cation binding"/>
    <property type="evidence" value="ECO:0007669"/>
    <property type="project" value="UniProtKB-UniRule"/>
</dbReference>
<reference evidence="5" key="1">
    <citation type="submission" date="2021-04" db="EMBL/GenBank/DDBJ databases">
        <title>Draft genome sequence data of methanotrophic Methylovulum sp. strain S1L and Methylomonas sp. strain S2AM isolated from boreal lake water columns.</title>
        <authorList>
            <person name="Rissanen A.J."/>
            <person name="Mangayil R."/>
            <person name="Svenning M.M."/>
            <person name="Khanongnuch R."/>
        </authorList>
    </citation>
    <scope>NUCLEOTIDE SEQUENCE</scope>
    <source>
        <strain evidence="5">S2AM</strain>
    </source>
</reference>
<dbReference type="KEGG" id="mpad:KEF85_07110"/>
<dbReference type="Pfam" id="PF01155">
    <property type="entry name" value="HypA"/>
    <property type="match status" value="1"/>
</dbReference>
<dbReference type="EMBL" id="CP073754">
    <property type="protein sequence ID" value="QWF72212.1"/>
    <property type="molecule type" value="Genomic_DNA"/>
</dbReference>
<dbReference type="Proteomes" id="UP000676649">
    <property type="component" value="Chromosome"/>
</dbReference>
<dbReference type="AlphaFoldDB" id="A0A975RAJ3"/>
<feature type="binding site" evidence="4">
    <location>
        <position position="73"/>
    </location>
    <ligand>
        <name>Zn(2+)</name>
        <dbReference type="ChEBI" id="CHEBI:29105"/>
    </ligand>
</feature>
<dbReference type="GO" id="GO:0008270">
    <property type="term" value="F:zinc ion binding"/>
    <property type="evidence" value="ECO:0007669"/>
    <property type="project" value="UniProtKB-UniRule"/>
</dbReference>
<dbReference type="InterPro" id="IPR000688">
    <property type="entry name" value="HypA/HybF"/>
</dbReference>
<accession>A0A975RAJ3</accession>
<feature type="binding site" evidence="4">
    <location>
        <position position="92"/>
    </location>
    <ligand>
        <name>Zn(2+)</name>
        <dbReference type="ChEBI" id="CHEBI:29105"/>
    </ligand>
</feature>
<dbReference type="PIRSF" id="PIRSF004761">
    <property type="entry name" value="Hydrgn_mat_HypA"/>
    <property type="match status" value="1"/>
</dbReference>
<keyword evidence="6" id="KW-1185">Reference proteome</keyword>
<comment type="similarity">
    <text evidence="4">Belongs to the HypA/HybF family.</text>
</comment>
<keyword evidence="2 4" id="KW-0479">Metal-binding</keyword>
<organism evidence="5 6">
    <name type="scientific">Methylomonas paludis</name>
    <dbReference type="NCBI Taxonomy" id="1173101"/>
    <lineage>
        <taxon>Bacteria</taxon>
        <taxon>Pseudomonadati</taxon>
        <taxon>Pseudomonadota</taxon>
        <taxon>Gammaproteobacteria</taxon>
        <taxon>Methylococcales</taxon>
        <taxon>Methylococcaceae</taxon>
        <taxon>Methylomonas</taxon>
    </lineage>
</organism>
<protein>
    <recommendedName>
        <fullName evidence="4">Hydrogenase maturation factor HypA</fullName>
    </recommendedName>
</protein>
<dbReference type="PANTHER" id="PTHR34535">
    <property type="entry name" value="HYDROGENASE MATURATION FACTOR HYPA"/>
    <property type="match status" value="1"/>
</dbReference>
<dbReference type="PANTHER" id="PTHR34535:SF3">
    <property type="entry name" value="HYDROGENASE MATURATION FACTOR HYPA"/>
    <property type="match status" value="1"/>
</dbReference>
<feature type="binding site" evidence="4">
    <location>
        <position position="89"/>
    </location>
    <ligand>
        <name>Zn(2+)</name>
        <dbReference type="ChEBI" id="CHEBI:29105"/>
    </ligand>
</feature>
<evidence type="ECO:0000256" key="2">
    <source>
        <dbReference type="ARBA" id="ARBA00022723"/>
    </source>
</evidence>
<keyword evidence="1 4" id="KW-0533">Nickel</keyword>
<evidence type="ECO:0000313" key="5">
    <source>
        <dbReference type="EMBL" id="QWF72212.1"/>
    </source>
</evidence>
<feature type="binding site" evidence="4">
    <location>
        <position position="76"/>
    </location>
    <ligand>
        <name>Zn(2+)</name>
        <dbReference type="ChEBI" id="CHEBI:29105"/>
    </ligand>
</feature>
<gene>
    <name evidence="4 5" type="primary">hypA</name>
    <name evidence="5" type="ORF">KEF85_07110</name>
</gene>
<evidence type="ECO:0000256" key="4">
    <source>
        <dbReference type="HAMAP-Rule" id="MF_00213"/>
    </source>
</evidence>
<comment type="function">
    <text evidence="4">Involved in the maturation of [NiFe] hydrogenases. Required for nickel insertion into the metal center of the hydrogenase.</text>
</comment>
<dbReference type="GO" id="GO:0051604">
    <property type="term" value="P:protein maturation"/>
    <property type="evidence" value="ECO:0007669"/>
    <property type="project" value="InterPro"/>
</dbReference>
<sequence>MHEISLCENVLLALEQQALAQQFSKVNRICLEIGVLAAVDIEAFRFGFAAVMRGSLAEQAVLEISELPARGRCLNCGVESVIQQRYDVCPQCGAAPLQISSGEQMRIKELEVE</sequence>
<evidence type="ECO:0000313" key="6">
    <source>
        <dbReference type="Proteomes" id="UP000676649"/>
    </source>
</evidence>
<dbReference type="NCBIfam" id="TIGR00100">
    <property type="entry name" value="hypA"/>
    <property type="match status" value="1"/>
</dbReference>
<evidence type="ECO:0000256" key="1">
    <source>
        <dbReference type="ARBA" id="ARBA00022596"/>
    </source>
</evidence>
<dbReference type="Gene3D" id="3.30.2320.80">
    <property type="match status" value="1"/>
</dbReference>
<keyword evidence="3 4" id="KW-0862">Zinc</keyword>
<evidence type="ECO:0000256" key="3">
    <source>
        <dbReference type="ARBA" id="ARBA00022833"/>
    </source>
</evidence>
<dbReference type="RefSeq" id="WP_215584482.1">
    <property type="nucleotide sequence ID" value="NZ_CP073754.1"/>
</dbReference>